<dbReference type="GeneID" id="25914331"/>
<gene>
    <name evidence="3" type="ORF">SARC_13827</name>
</gene>
<dbReference type="AlphaFoldDB" id="A0A0L0FA89"/>
<dbReference type="RefSeq" id="XP_014147514.1">
    <property type="nucleotide sequence ID" value="XM_014292039.1"/>
</dbReference>
<protein>
    <submittedName>
        <fullName evidence="3">Uncharacterized protein</fullName>
    </submittedName>
</protein>
<feature type="coiled-coil region" evidence="1">
    <location>
        <begin position="59"/>
        <end position="93"/>
    </location>
</feature>
<feature type="compositionally biased region" description="Low complexity" evidence="2">
    <location>
        <begin position="125"/>
        <end position="134"/>
    </location>
</feature>
<organism evidence="3 4">
    <name type="scientific">Sphaeroforma arctica JP610</name>
    <dbReference type="NCBI Taxonomy" id="667725"/>
    <lineage>
        <taxon>Eukaryota</taxon>
        <taxon>Ichthyosporea</taxon>
        <taxon>Ichthyophonida</taxon>
        <taxon>Sphaeroforma</taxon>
    </lineage>
</organism>
<evidence type="ECO:0000256" key="2">
    <source>
        <dbReference type="SAM" id="MobiDB-lite"/>
    </source>
</evidence>
<sequence>MKEKLAATTDAKKQAKIQDMLSKNEAIHKAVVEDMEPSPGLPLSQGDRLKAAYHKQRELEKIESKSAQTIEEMRRLQNELPAVNEEIETLQQMSQEIFETDTELDKRVRALKATLGGSKKKKAPASSVFGTSAASGGGSGWSTAGAKKGGSGSRTTGGAKKSGGGNAFAALSLG</sequence>
<keyword evidence="4" id="KW-1185">Reference proteome</keyword>
<accession>A0A0L0FA89</accession>
<evidence type="ECO:0000313" key="4">
    <source>
        <dbReference type="Proteomes" id="UP000054560"/>
    </source>
</evidence>
<reference evidence="3 4" key="1">
    <citation type="submission" date="2011-02" db="EMBL/GenBank/DDBJ databases">
        <title>The Genome Sequence of Sphaeroforma arctica JP610.</title>
        <authorList>
            <consortium name="The Broad Institute Genome Sequencing Platform"/>
            <person name="Russ C."/>
            <person name="Cuomo C."/>
            <person name="Young S.K."/>
            <person name="Zeng Q."/>
            <person name="Gargeya S."/>
            <person name="Alvarado L."/>
            <person name="Berlin A."/>
            <person name="Chapman S.B."/>
            <person name="Chen Z."/>
            <person name="Freedman E."/>
            <person name="Gellesch M."/>
            <person name="Goldberg J."/>
            <person name="Griggs A."/>
            <person name="Gujja S."/>
            <person name="Heilman E."/>
            <person name="Heiman D."/>
            <person name="Howarth C."/>
            <person name="Mehta T."/>
            <person name="Neiman D."/>
            <person name="Pearson M."/>
            <person name="Roberts A."/>
            <person name="Saif S."/>
            <person name="Shea T."/>
            <person name="Shenoy N."/>
            <person name="Sisk P."/>
            <person name="Stolte C."/>
            <person name="Sykes S."/>
            <person name="White J."/>
            <person name="Yandava C."/>
            <person name="Burger G."/>
            <person name="Gray M.W."/>
            <person name="Holland P.W.H."/>
            <person name="King N."/>
            <person name="Lang F.B.F."/>
            <person name="Roger A.J."/>
            <person name="Ruiz-Trillo I."/>
            <person name="Haas B."/>
            <person name="Nusbaum C."/>
            <person name="Birren B."/>
        </authorList>
    </citation>
    <scope>NUCLEOTIDE SEQUENCE [LARGE SCALE GENOMIC DNA]</scope>
    <source>
        <strain evidence="3 4">JP610</strain>
    </source>
</reference>
<evidence type="ECO:0000313" key="3">
    <source>
        <dbReference type="EMBL" id="KNC73612.1"/>
    </source>
</evidence>
<proteinExistence type="predicted"/>
<evidence type="ECO:0000256" key="1">
    <source>
        <dbReference type="SAM" id="Coils"/>
    </source>
</evidence>
<dbReference type="EMBL" id="KQ245388">
    <property type="protein sequence ID" value="KNC73612.1"/>
    <property type="molecule type" value="Genomic_DNA"/>
</dbReference>
<name>A0A0L0FA89_9EUKA</name>
<dbReference type="Proteomes" id="UP000054560">
    <property type="component" value="Unassembled WGS sequence"/>
</dbReference>
<feature type="region of interest" description="Disordered" evidence="2">
    <location>
        <begin position="115"/>
        <end position="174"/>
    </location>
</feature>
<keyword evidence="1" id="KW-0175">Coiled coil</keyword>